<dbReference type="Proteomes" id="UP001243844">
    <property type="component" value="Unassembled WGS sequence"/>
</dbReference>
<feature type="transmembrane region" description="Helical" evidence="8">
    <location>
        <begin position="117"/>
        <end position="135"/>
    </location>
</feature>
<dbReference type="NCBIfam" id="TIGR00711">
    <property type="entry name" value="efflux_EmrB"/>
    <property type="match status" value="1"/>
</dbReference>
<feature type="transmembrane region" description="Helical" evidence="8">
    <location>
        <begin position="476"/>
        <end position="494"/>
    </location>
</feature>
<keyword evidence="4" id="KW-1003">Cell membrane</keyword>
<dbReference type="PRINTS" id="PR01036">
    <property type="entry name" value="TCRTETB"/>
</dbReference>
<dbReference type="AlphaFoldDB" id="A0AAW8J7F1"/>
<gene>
    <name evidence="10" type="ORF">RFH47_04850</name>
</gene>
<reference evidence="10" key="1">
    <citation type="submission" date="2023-08" db="EMBL/GenBank/DDBJ databases">
        <title>Emergence of clinically-relevant ST2 carbapenem-resistant Acinetobacter baumannii strains in hospital sewages in Zhejiang, East of China.</title>
        <authorList>
            <person name="Kaichao C."/>
            <person name="Zhang R."/>
        </authorList>
    </citation>
    <scope>NUCLEOTIDE SEQUENCE</scope>
    <source>
        <strain evidence="10">M-RB-37</strain>
    </source>
</reference>
<dbReference type="SUPFAM" id="SSF103473">
    <property type="entry name" value="MFS general substrate transporter"/>
    <property type="match status" value="1"/>
</dbReference>
<feature type="transmembrane region" description="Helical" evidence="8">
    <location>
        <begin position="338"/>
        <end position="358"/>
    </location>
</feature>
<dbReference type="EMBL" id="JAVIDL010000006">
    <property type="protein sequence ID" value="MDQ8935058.1"/>
    <property type="molecule type" value="Genomic_DNA"/>
</dbReference>
<comment type="similarity">
    <text evidence="2">Belongs to the major facilitator superfamily. EmrB family.</text>
</comment>
<evidence type="ECO:0000256" key="7">
    <source>
        <dbReference type="ARBA" id="ARBA00023136"/>
    </source>
</evidence>
<comment type="subcellular location">
    <subcellularLocation>
        <location evidence="1">Cell membrane</location>
        <topology evidence="1">Multi-pass membrane protein</topology>
    </subcellularLocation>
</comment>
<evidence type="ECO:0000259" key="9">
    <source>
        <dbReference type="PROSITE" id="PS50850"/>
    </source>
</evidence>
<feature type="transmembrane region" description="Helical" evidence="8">
    <location>
        <begin position="310"/>
        <end position="331"/>
    </location>
</feature>
<evidence type="ECO:0000313" key="11">
    <source>
        <dbReference type="Proteomes" id="UP001243844"/>
    </source>
</evidence>
<keyword evidence="6 8" id="KW-1133">Transmembrane helix</keyword>
<evidence type="ECO:0000256" key="6">
    <source>
        <dbReference type="ARBA" id="ARBA00022989"/>
    </source>
</evidence>
<evidence type="ECO:0000256" key="8">
    <source>
        <dbReference type="SAM" id="Phobius"/>
    </source>
</evidence>
<feature type="transmembrane region" description="Helical" evidence="8">
    <location>
        <begin position="370"/>
        <end position="392"/>
    </location>
</feature>
<feature type="transmembrane region" description="Helical" evidence="8">
    <location>
        <begin position="12"/>
        <end position="36"/>
    </location>
</feature>
<dbReference type="Gene3D" id="1.20.1720.10">
    <property type="entry name" value="Multidrug resistance protein D"/>
    <property type="match status" value="1"/>
</dbReference>
<dbReference type="InterPro" id="IPR004638">
    <property type="entry name" value="EmrB-like"/>
</dbReference>
<dbReference type="CDD" id="cd17503">
    <property type="entry name" value="MFS_LmrB_MDR_like"/>
    <property type="match status" value="1"/>
</dbReference>
<dbReference type="GO" id="GO:0022857">
    <property type="term" value="F:transmembrane transporter activity"/>
    <property type="evidence" value="ECO:0007669"/>
    <property type="project" value="InterPro"/>
</dbReference>
<accession>A0AAW8J7F1</accession>
<dbReference type="PANTHER" id="PTHR42718">
    <property type="entry name" value="MAJOR FACILITATOR SUPERFAMILY MULTIDRUG TRANSPORTER MFSC"/>
    <property type="match status" value="1"/>
</dbReference>
<dbReference type="Pfam" id="PF07690">
    <property type="entry name" value="MFS_1"/>
    <property type="match status" value="1"/>
</dbReference>
<organism evidence="10 11">
    <name type="scientific">Acinetobacter rudis</name>
    <dbReference type="NCBI Taxonomy" id="632955"/>
    <lineage>
        <taxon>Bacteria</taxon>
        <taxon>Pseudomonadati</taxon>
        <taxon>Pseudomonadota</taxon>
        <taxon>Gammaproteobacteria</taxon>
        <taxon>Moraxellales</taxon>
        <taxon>Moraxellaceae</taxon>
        <taxon>Acinetobacter</taxon>
    </lineage>
</organism>
<dbReference type="RefSeq" id="WP_308981099.1">
    <property type="nucleotide sequence ID" value="NZ_JAVIDL010000006.1"/>
</dbReference>
<feature type="transmembrane region" description="Helical" evidence="8">
    <location>
        <begin position="87"/>
        <end position="111"/>
    </location>
</feature>
<dbReference type="GO" id="GO:0005886">
    <property type="term" value="C:plasma membrane"/>
    <property type="evidence" value="ECO:0007669"/>
    <property type="project" value="UniProtKB-SubCell"/>
</dbReference>
<feature type="transmembrane region" description="Helical" evidence="8">
    <location>
        <begin position="275"/>
        <end position="298"/>
    </location>
</feature>
<evidence type="ECO:0000256" key="1">
    <source>
        <dbReference type="ARBA" id="ARBA00004651"/>
    </source>
</evidence>
<dbReference type="PANTHER" id="PTHR42718:SF9">
    <property type="entry name" value="MAJOR FACILITATOR SUPERFAMILY MULTIDRUG TRANSPORTER MFSC"/>
    <property type="match status" value="1"/>
</dbReference>
<feature type="transmembrane region" description="Helical" evidence="8">
    <location>
        <begin position="56"/>
        <end position="75"/>
    </location>
</feature>
<evidence type="ECO:0000256" key="2">
    <source>
        <dbReference type="ARBA" id="ARBA00008537"/>
    </source>
</evidence>
<dbReference type="Gene3D" id="1.20.1250.20">
    <property type="entry name" value="MFS general substrate transporter like domains"/>
    <property type="match status" value="1"/>
</dbReference>
<evidence type="ECO:0000256" key="3">
    <source>
        <dbReference type="ARBA" id="ARBA00022448"/>
    </source>
</evidence>
<keyword evidence="5 8" id="KW-0812">Transmembrane</keyword>
<dbReference type="InterPro" id="IPR036259">
    <property type="entry name" value="MFS_trans_sf"/>
</dbReference>
<protein>
    <submittedName>
        <fullName evidence="10">DHA2 family efflux MFS transporter permease subunit</fullName>
    </submittedName>
</protein>
<keyword evidence="3" id="KW-0813">Transport</keyword>
<feature type="transmembrane region" description="Helical" evidence="8">
    <location>
        <begin position="235"/>
        <end position="254"/>
    </location>
</feature>
<feature type="transmembrane region" description="Helical" evidence="8">
    <location>
        <begin position="170"/>
        <end position="192"/>
    </location>
</feature>
<sequence>MDKTILETNLNGTRLLIAAFIVGLANFMVVLDMTIANVSIPTITGSLAVSPSQGTWIITSYAIAEAVSLCLSGWLAQRYGLVQTFSVALIGFTVFSIFCGLSNSLELLVLFRIGQGFFGGPIMPLSQTLMISIFPPKKYAQALAIWATTTVIGPILGPILGGWISDNWVWNWIFLINAPIGLISIYGIYFFLSKVKSPLSKSKFDVIGIILLIVWIGAFQMMLDMGHDYDWFNHMKIWNLAIIALAGFIFFIVWEFTEKQPVIQLRIFTNKGFSIATFALSLAYGAFFGGIVITPQWLQLNMGYTATWAGYLTATMGVGSLLMSIVVAKFLHKIDQRLLASVGFILFALSSLLRAFWANNADFMDLAWPQIIQGFALPLFFIPLSNIALASVQSHELAMATGMMNFIRTLSAAVGASISMSLWSDFGVSARNEMIGSVQLSESQQILQGADISPESGLFILSNLVDHEAITVSINHIFWGLTVIFLFMSVLIWLSPKPQNMLDKLHIH</sequence>
<evidence type="ECO:0000256" key="4">
    <source>
        <dbReference type="ARBA" id="ARBA00022475"/>
    </source>
</evidence>
<evidence type="ECO:0000313" key="10">
    <source>
        <dbReference type="EMBL" id="MDQ8935058.1"/>
    </source>
</evidence>
<feature type="transmembrane region" description="Helical" evidence="8">
    <location>
        <begin position="204"/>
        <end position="223"/>
    </location>
</feature>
<proteinExistence type="inferred from homology"/>
<dbReference type="PROSITE" id="PS50850">
    <property type="entry name" value="MFS"/>
    <property type="match status" value="1"/>
</dbReference>
<feature type="transmembrane region" description="Helical" evidence="8">
    <location>
        <begin position="142"/>
        <end position="164"/>
    </location>
</feature>
<comment type="caution">
    <text evidence="10">The sequence shown here is derived from an EMBL/GenBank/DDBJ whole genome shotgun (WGS) entry which is preliminary data.</text>
</comment>
<keyword evidence="7 8" id="KW-0472">Membrane</keyword>
<dbReference type="InterPro" id="IPR020846">
    <property type="entry name" value="MFS_dom"/>
</dbReference>
<feature type="domain" description="Major facilitator superfamily (MFS) profile" evidence="9">
    <location>
        <begin position="18"/>
        <end position="500"/>
    </location>
</feature>
<evidence type="ECO:0000256" key="5">
    <source>
        <dbReference type="ARBA" id="ARBA00022692"/>
    </source>
</evidence>
<name>A0AAW8J7F1_9GAMM</name>
<dbReference type="InterPro" id="IPR011701">
    <property type="entry name" value="MFS"/>
</dbReference>